<evidence type="ECO:0000256" key="1">
    <source>
        <dbReference type="SAM" id="MobiDB-lite"/>
    </source>
</evidence>
<dbReference type="EMBL" id="CAFBLR010000009">
    <property type="protein sequence ID" value="CAB4860618.1"/>
    <property type="molecule type" value="Genomic_DNA"/>
</dbReference>
<feature type="region of interest" description="Disordered" evidence="1">
    <location>
        <begin position="1"/>
        <end position="23"/>
    </location>
</feature>
<proteinExistence type="predicted"/>
<dbReference type="EMBL" id="CAFBON010000156">
    <property type="protein sequence ID" value="CAB4996257.1"/>
    <property type="molecule type" value="Genomic_DNA"/>
</dbReference>
<sequence>MKKNDRSAEDGAPAIDDSAQNLTRDVTSTVSVVPIELNVPVANSVEARPHGHSPGAGTDRDGTPLCQPTSFAQYTCTARFPEGPSVTVIASSAFDTFLDTTDDRSNDATDRHFFVGFDVMFGLPTRI</sequence>
<reference evidence="4" key="1">
    <citation type="submission" date="2020-05" db="EMBL/GenBank/DDBJ databases">
        <authorList>
            <person name="Chiriac C."/>
            <person name="Salcher M."/>
            <person name="Ghai R."/>
            <person name="Kavagutti S V."/>
        </authorList>
    </citation>
    <scope>NUCLEOTIDE SEQUENCE</scope>
</reference>
<evidence type="ECO:0000313" key="2">
    <source>
        <dbReference type="EMBL" id="CAB4811976.1"/>
    </source>
</evidence>
<organism evidence="4">
    <name type="scientific">freshwater metagenome</name>
    <dbReference type="NCBI Taxonomy" id="449393"/>
    <lineage>
        <taxon>unclassified sequences</taxon>
        <taxon>metagenomes</taxon>
        <taxon>ecological metagenomes</taxon>
    </lineage>
</organism>
<name>A0A6J7NTB7_9ZZZZ</name>
<gene>
    <name evidence="2" type="ORF">UFOPK3001_01612</name>
    <name evidence="3" type="ORF">UFOPK3417_00200</name>
    <name evidence="4" type="ORF">UFOPK3954_01479</name>
</gene>
<evidence type="ECO:0000313" key="3">
    <source>
        <dbReference type="EMBL" id="CAB4860618.1"/>
    </source>
</evidence>
<feature type="region of interest" description="Disordered" evidence="1">
    <location>
        <begin position="41"/>
        <end position="65"/>
    </location>
</feature>
<accession>A0A6J7NTB7</accession>
<dbReference type="AlphaFoldDB" id="A0A6J7NTB7"/>
<dbReference type="EMBL" id="CAFAAJ010000109">
    <property type="protein sequence ID" value="CAB4811976.1"/>
    <property type="molecule type" value="Genomic_DNA"/>
</dbReference>
<protein>
    <submittedName>
        <fullName evidence="4">Unannotated protein</fullName>
    </submittedName>
</protein>
<evidence type="ECO:0000313" key="4">
    <source>
        <dbReference type="EMBL" id="CAB4996257.1"/>
    </source>
</evidence>